<evidence type="ECO:0000256" key="4">
    <source>
        <dbReference type="ARBA" id="ARBA00023136"/>
    </source>
</evidence>
<organism evidence="7 8">
    <name type="scientific">Senna tora</name>
    <dbReference type="NCBI Taxonomy" id="362788"/>
    <lineage>
        <taxon>Eukaryota</taxon>
        <taxon>Viridiplantae</taxon>
        <taxon>Streptophyta</taxon>
        <taxon>Embryophyta</taxon>
        <taxon>Tracheophyta</taxon>
        <taxon>Spermatophyta</taxon>
        <taxon>Magnoliopsida</taxon>
        <taxon>eudicotyledons</taxon>
        <taxon>Gunneridae</taxon>
        <taxon>Pentapetalae</taxon>
        <taxon>rosids</taxon>
        <taxon>fabids</taxon>
        <taxon>Fabales</taxon>
        <taxon>Fabaceae</taxon>
        <taxon>Caesalpinioideae</taxon>
        <taxon>Cassia clade</taxon>
        <taxon>Senna</taxon>
    </lineage>
</organism>
<evidence type="ECO:0000313" key="7">
    <source>
        <dbReference type="EMBL" id="KAF7820185.1"/>
    </source>
</evidence>
<name>A0A834TEC8_9FABA</name>
<dbReference type="InterPro" id="IPR036259">
    <property type="entry name" value="MFS_trans_sf"/>
</dbReference>
<feature type="transmembrane region" description="Helical" evidence="5">
    <location>
        <begin position="177"/>
        <end position="197"/>
    </location>
</feature>
<evidence type="ECO:0000256" key="2">
    <source>
        <dbReference type="ARBA" id="ARBA00022692"/>
    </source>
</evidence>
<dbReference type="AlphaFoldDB" id="A0A834TEC8"/>
<dbReference type="SUPFAM" id="SSF103473">
    <property type="entry name" value="MFS general substrate transporter"/>
    <property type="match status" value="1"/>
</dbReference>
<feature type="transmembrane region" description="Helical" evidence="5">
    <location>
        <begin position="16"/>
        <end position="38"/>
    </location>
</feature>
<dbReference type="GO" id="GO:0016020">
    <property type="term" value="C:membrane"/>
    <property type="evidence" value="ECO:0007669"/>
    <property type="project" value="UniProtKB-SubCell"/>
</dbReference>
<dbReference type="PANTHER" id="PTHR21576:SF92">
    <property type="entry name" value="MFS TRANSPORTER"/>
    <property type="match status" value="1"/>
</dbReference>
<dbReference type="EMBL" id="JAAIUW010000008">
    <property type="protein sequence ID" value="KAF7820185.1"/>
    <property type="molecule type" value="Genomic_DNA"/>
</dbReference>
<feature type="transmembrane region" description="Helical" evidence="5">
    <location>
        <begin position="113"/>
        <end position="135"/>
    </location>
</feature>
<evidence type="ECO:0000256" key="3">
    <source>
        <dbReference type="ARBA" id="ARBA00022989"/>
    </source>
</evidence>
<dbReference type="Pfam" id="PF06813">
    <property type="entry name" value="Nodulin-like"/>
    <property type="match status" value="1"/>
</dbReference>
<reference evidence="7" key="1">
    <citation type="submission" date="2020-09" db="EMBL/GenBank/DDBJ databases">
        <title>Genome-Enabled Discovery of Anthraquinone Biosynthesis in Senna tora.</title>
        <authorList>
            <person name="Kang S.-H."/>
            <person name="Pandey R.P."/>
            <person name="Lee C.-M."/>
            <person name="Sim J.-S."/>
            <person name="Jeong J.-T."/>
            <person name="Choi B.-S."/>
            <person name="Jung M."/>
            <person name="Ginzburg D."/>
            <person name="Zhao K."/>
            <person name="Won S.Y."/>
            <person name="Oh T.-J."/>
            <person name="Yu Y."/>
            <person name="Kim N.-H."/>
            <person name="Lee O.R."/>
            <person name="Lee T.-H."/>
            <person name="Bashyal P."/>
            <person name="Kim T.-S."/>
            <person name="Lee W.-H."/>
            <person name="Kawkins C."/>
            <person name="Kim C.-K."/>
            <person name="Kim J.S."/>
            <person name="Ahn B.O."/>
            <person name="Rhee S.Y."/>
            <person name="Sohng J.K."/>
        </authorList>
    </citation>
    <scope>NUCLEOTIDE SEQUENCE</scope>
    <source>
        <tissue evidence="7">Leaf</tissue>
    </source>
</reference>
<dbReference type="OrthoDB" id="410267at2759"/>
<comment type="caution">
    <text evidence="7">The sequence shown here is derived from an EMBL/GenBank/DDBJ whole genome shotgun (WGS) entry which is preliminary data.</text>
</comment>
<accession>A0A834TEC8</accession>
<dbReference type="PANTHER" id="PTHR21576">
    <property type="entry name" value="UNCHARACTERIZED NODULIN-LIKE PROTEIN"/>
    <property type="match status" value="1"/>
</dbReference>
<dbReference type="InterPro" id="IPR010658">
    <property type="entry name" value="Nodulin-like"/>
</dbReference>
<evidence type="ECO:0000313" key="8">
    <source>
        <dbReference type="Proteomes" id="UP000634136"/>
    </source>
</evidence>
<feature type="transmembrane region" description="Helical" evidence="5">
    <location>
        <begin position="81"/>
        <end position="101"/>
    </location>
</feature>
<evidence type="ECO:0000259" key="6">
    <source>
        <dbReference type="Pfam" id="PF06813"/>
    </source>
</evidence>
<comment type="subcellular location">
    <subcellularLocation>
        <location evidence="1">Membrane</location>
        <topology evidence="1">Multi-pass membrane protein</topology>
    </subcellularLocation>
</comment>
<proteinExistence type="predicted"/>
<keyword evidence="2 5" id="KW-0812">Transmembrane</keyword>
<dbReference type="Proteomes" id="UP000634136">
    <property type="component" value="Unassembled WGS sequence"/>
</dbReference>
<sequence>METSRAFAVQLLTGRWFMIFSSFLIMSVSGASYMFALYSRDIKSVLGYDQSTLNLLSFFKDLGSNIGILSGLLNEVTPPSVVLSLGALLNFFGYFMVWLAVSAKLPAAATGVPLMAFFIFVGANSHCSTNTAVVVTSVKNFPGSRGIVIGILSGYLGLSAAVITQLYYAYYGDDSKSLLLLMAWLPTVTSFAFLPVIRHHRGIQQPDDSRAFYKERGGLYYPPGNIQHRHGDFVLRDGVWAWGYPNDGEQSVPDRDVSGVPYTQHNHIRILNGDLDLFGEDSARGGFGVHNHKAQVPKTLNADIDPCPLVRRTPPSGLRRPKRPIRGLNNHWVLLRSELADPVLHNF</sequence>
<feature type="transmembrane region" description="Helical" evidence="5">
    <location>
        <begin position="147"/>
        <end position="171"/>
    </location>
</feature>
<feature type="domain" description="Nodulin-like" evidence="6">
    <location>
        <begin position="15"/>
        <end position="212"/>
    </location>
</feature>
<gene>
    <name evidence="7" type="ORF">G2W53_025640</name>
</gene>
<evidence type="ECO:0000256" key="1">
    <source>
        <dbReference type="ARBA" id="ARBA00004141"/>
    </source>
</evidence>
<keyword evidence="4 5" id="KW-0472">Membrane</keyword>
<protein>
    <submittedName>
        <fullName evidence="7">Protein NUCLEAR FUSION DEFECTIVE 4-like</fullName>
    </submittedName>
</protein>
<evidence type="ECO:0000256" key="5">
    <source>
        <dbReference type="SAM" id="Phobius"/>
    </source>
</evidence>
<keyword evidence="3 5" id="KW-1133">Transmembrane helix</keyword>
<keyword evidence="8" id="KW-1185">Reference proteome</keyword>